<organism evidence="2 3">
    <name type="scientific">Porticoccus litoralis</name>
    <dbReference type="NCBI Taxonomy" id="434086"/>
    <lineage>
        <taxon>Bacteria</taxon>
        <taxon>Pseudomonadati</taxon>
        <taxon>Pseudomonadota</taxon>
        <taxon>Gammaproteobacteria</taxon>
        <taxon>Cellvibrionales</taxon>
        <taxon>Porticoccaceae</taxon>
        <taxon>Porticoccus</taxon>
    </lineage>
</organism>
<accession>A0AAW8B5D3</accession>
<dbReference type="EMBL" id="JAUUUU010000005">
    <property type="protein sequence ID" value="MDP1521140.1"/>
    <property type="molecule type" value="Genomic_DNA"/>
</dbReference>
<gene>
    <name evidence="2" type="ORF">Q8A57_09180</name>
</gene>
<sequence length="196" mass="21928">MKLLSQLIAVLALALSLQVSADEPREASIDWQSSADISTLIEFKLDAVNGEITYGPNFAYSDKALLDNFSEIYLVRAIDHQGQDQYVLYITAQYNDKDWRSYKNAKLKNGAQPIKLVSLSTDMNVCPEASCRYEERMAIPLSMINFFDSANMGMNLTIDGNSSYNIALPSSYFRAILDAAPEEELYDNLPAQDQSI</sequence>
<evidence type="ECO:0000313" key="2">
    <source>
        <dbReference type="EMBL" id="MDP1521140.1"/>
    </source>
</evidence>
<feature type="chain" id="PRO_5043992679" description="Thiol:disulfide interchange protein DsbD N-terminal domain-containing protein" evidence="1">
    <location>
        <begin position="22"/>
        <end position="196"/>
    </location>
</feature>
<protein>
    <recommendedName>
        <fullName evidence="4">Thiol:disulfide interchange protein DsbD N-terminal domain-containing protein</fullName>
    </recommendedName>
</protein>
<keyword evidence="3" id="KW-1185">Reference proteome</keyword>
<evidence type="ECO:0000256" key="1">
    <source>
        <dbReference type="SAM" id="SignalP"/>
    </source>
</evidence>
<proteinExistence type="predicted"/>
<evidence type="ECO:0000313" key="3">
    <source>
        <dbReference type="Proteomes" id="UP001178354"/>
    </source>
</evidence>
<reference evidence="2" key="2">
    <citation type="submission" date="2023-08" db="EMBL/GenBank/DDBJ databases">
        <authorList>
            <person name="Luo J."/>
        </authorList>
    </citation>
    <scope>NUCLEOTIDE SEQUENCE</scope>
    <source>
        <strain evidence="2">DSM 25064</strain>
    </source>
</reference>
<keyword evidence="1" id="KW-0732">Signal</keyword>
<feature type="signal peptide" evidence="1">
    <location>
        <begin position="1"/>
        <end position="21"/>
    </location>
</feature>
<reference evidence="2" key="1">
    <citation type="journal article" date="2010" name="Int. J. Syst. Evol. Microbiol.">
        <title>Porticoccus litoralis gen. nov., sp. nov., a gammaproteobacterium isolated from the Yellow Sea.</title>
        <authorList>
            <person name="Oh H.M."/>
            <person name="Kim H."/>
            <person name="Kim K.M."/>
            <person name="Min G.S."/>
            <person name="Cho J.C."/>
        </authorList>
    </citation>
    <scope>NUCLEOTIDE SEQUENCE</scope>
    <source>
        <strain evidence="2">DSM 25064</strain>
    </source>
</reference>
<dbReference type="Proteomes" id="UP001178354">
    <property type="component" value="Unassembled WGS sequence"/>
</dbReference>
<evidence type="ECO:0008006" key="4">
    <source>
        <dbReference type="Google" id="ProtNLM"/>
    </source>
</evidence>
<comment type="caution">
    <text evidence="2">The sequence shown here is derived from an EMBL/GenBank/DDBJ whole genome shotgun (WGS) entry which is preliminary data.</text>
</comment>
<dbReference type="AlphaFoldDB" id="A0AAW8B5D3"/>
<name>A0AAW8B5D3_9GAMM</name>
<dbReference type="RefSeq" id="WP_305170806.1">
    <property type="nucleotide sequence ID" value="NZ_JAUUUU010000005.1"/>
</dbReference>